<dbReference type="Proteomes" id="UP000596742">
    <property type="component" value="Unassembled WGS sequence"/>
</dbReference>
<dbReference type="EC" id="2.7.11.1" evidence="1"/>
<dbReference type="PANTHER" id="PTHR47167:SF4">
    <property type="entry name" value="SERINE_THREONINE-PROTEIN KINASE TAO"/>
    <property type="match status" value="1"/>
</dbReference>
<keyword evidence="6" id="KW-0067">ATP-binding</keyword>
<evidence type="ECO:0000256" key="8">
    <source>
        <dbReference type="ARBA" id="ARBA00048679"/>
    </source>
</evidence>
<evidence type="ECO:0000256" key="3">
    <source>
        <dbReference type="ARBA" id="ARBA00022679"/>
    </source>
</evidence>
<dbReference type="EMBL" id="UYJE01006366">
    <property type="protein sequence ID" value="VDI45433.1"/>
    <property type="molecule type" value="Genomic_DNA"/>
</dbReference>
<comment type="catalytic activity">
    <reaction evidence="8">
        <text>L-seryl-[protein] + ATP = O-phospho-L-seryl-[protein] + ADP + H(+)</text>
        <dbReference type="Rhea" id="RHEA:17989"/>
        <dbReference type="Rhea" id="RHEA-COMP:9863"/>
        <dbReference type="Rhea" id="RHEA-COMP:11604"/>
        <dbReference type="ChEBI" id="CHEBI:15378"/>
        <dbReference type="ChEBI" id="CHEBI:29999"/>
        <dbReference type="ChEBI" id="CHEBI:30616"/>
        <dbReference type="ChEBI" id="CHEBI:83421"/>
        <dbReference type="ChEBI" id="CHEBI:456216"/>
        <dbReference type="EC" id="2.7.11.1"/>
    </reaction>
</comment>
<gene>
    <name evidence="9" type="ORF">MGAL_10B021218</name>
</gene>
<evidence type="ECO:0000256" key="2">
    <source>
        <dbReference type="ARBA" id="ARBA00022527"/>
    </source>
</evidence>
<comment type="catalytic activity">
    <reaction evidence="7">
        <text>L-threonyl-[protein] + ATP = O-phospho-L-threonyl-[protein] + ADP + H(+)</text>
        <dbReference type="Rhea" id="RHEA:46608"/>
        <dbReference type="Rhea" id="RHEA-COMP:11060"/>
        <dbReference type="Rhea" id="RHEA-COMP:11605"/>
        <dbReference type="ChEBI" id="CHEBI:15378"/>
        <dbReference type="ChEBI" id="CHEBI:30013"/>
        <dbReference type="ChEBI" id="CHEBI:30616"/>
        <dbReference type="ChEBI" id="CHEBI:61977"/>
        <dbReference type="ChEBI" id="CHEBI:456216"/>
        <dbReference type="EC" id="2.7.11.1"/>
    </reaction>
</comment>
<keyword evidence="2" id="KW-0723">Serine/threonine-protein kinase</keyword>
<dbReference type="InterPro" id="IPR051234">
    <property type="entry name" value="TAO_STE20_kinase"/>
</dbReference>
<proteinExistence type="predicted"/>
<accession>A0A8B6F9A3</accession>
<dbReference type="GO" id="GO:0005737">
    <property type="term" value="C:cytoplasm"/>
    <property type="evidence" value="ECO:0007669"/>
    <property type="project" value="TreeGrafter"/>
</dbReference>
<comment type="caution">
    <text evidence="9">The sequence shown here is derived from an EMBL/GenBank/DDBJ whole genome shotgun (WGS) entry which is preliminary data.</text>
</comment>
<dbReference type="GO" id="GO:0004674">
    <property type="term" value="F:protein serine/threonine kinase activity"/>
    <property type="evidence" value="ECO:0007669"/>
    <property type="project" value="UniProtKB-KW"/>
</dbReference>
<evidence type="ECO:0000313" key="9">
    <source>
        <dbReference type="EMBL" id="VDI45433.1"/>
    </source>
</evidence>
<evidence type="ECO:0000256" key="5">
    <source>
        <dbReference type="ARBA" id="ARBA00022777"/>
    </source>
</evidence>
<evidence type="ECO:0000256" key="6">
    <source>
        <dbReference type="ARBA" id="ARBA00022840"/>
    </source>
</evidence>
<dbReference type="PANTHER" id="PTHR47167">
    <property type="entry name" value="SERINE/THREONINE-PROTEIN KINASE TAO1-LIKE PROTEIN"/>
    <property type="match status" value="1"/>
</dbReference>
<dbReference type="AlphaFoldDB" id="A0A8B6F9A3"/>
<reference evidence="9" key="1">
    <citation type="submission" date="2018-11" db="EMBL/GenBank/DDBJ databases">
        <authorList>
            <person name="Alioto T."/>
            <person name="Alioto T."/>
        </authorList>
    </citation>
    <scope>NUCLEOTIDE SEQUENCE</scope>
</reference>
<name>A0A8B6F9A3_MYTGA</name>
<sequence>MRLDDAQLTEVQELKQRLQLEFELLMAYQSKIKMQMEAQHHRERKQLEERVSLRRALLEQKVEMVKALNERQVKEIEEFDEETISLGMNAMEVLEASTMAQNYDDDVSLRGSMISLTPSNSSSSFTSTSYRD</sequence>
<keyword evidence="3" id="KW-0808">Transferase</keyword>
<evidence type="ECO:0000256" key="7">
    <source>
        <dbReference type="ARBA" id="ARBA00047899"/>
    </source>
</evidence>
<evidence type="ECO:0000313" key="10">
    <source>
        <dbReference type="Proteomes" id="UP000596742"/>
    </source>
</evidence>
<keyword evidence="4" id="KW-0547">Nucleotide-binding</keyword>
<dbReference type="GO" id="GO:0005524">
    <property type="term" value="F:ATP binding"/>
    <property type="evidence" value="ECO:0007669"/>
    <property type="project" value="UniProtKB-KW"/>
</dbReference>
<dbReference type="OrthoDB" id="10016527at2759"/>
<evidence type="ECO:0000256" key="4">
    <source>
        <dbReference type="ARBA" id="ARBA00022741"/>
    </source>
</evidence>
<keyword evidence="5" id="KW-0418">Kinase</keyword>
<evidence type="ECO:0000256" key="1">
    <source>
        <dbReference type="ARBA" id="ARBA00012513"/>
    </source>
</evidence>
<keyword evidence="10" id="KW-1185">Reference proteome</keyword>
<protein>
    <recommendedName>
        <fullName evidence="1">non-specific serine/threonine protein kinase</fullName>
        <ecNumber evidence="1">2.7.11.1</ecNumber>
    </recommendedName>
</protein>
<organism evidence="9 10">
    <name type="scientific">Mytilus galloprovincialis</name>
    <name type="common">Mediterranean mussel</name>
    <dbReference type="NCBI Taxonomy" id="29158"/>
    <lineage>
        <taxon>Eukaryota</taxon>
        <taxon>Metazoa</taxon>
        <taxon>Spiralia</taxon>
        <taxon>Lophotrochozoa</taxon>
        <taxon>Mollusca</taxon>
        <taxon>Bivalvia</taxon>
        <taxon>Autobranchia</taxon>
        <taxon>Pteriomorphia</taxon>
        <taxon>Mytilida</taxon>
        <taxon>Mytiloidea</taxon>
        <taxon>Mytilidae</taxon>
        <taxon>Mytilinae</taxon>
        <taxon>Mytilus</taxon>
    </lineage>
</organism>